<dbReference type="GO" id="GO:0006270">
    <property type="term" value="P:DNA replication initiation"/>
    <property type="evidence" value="ECO:0007669"/>
    <property type="project" value="TreeGrafter"/>
</dbReference>
<evidence type="ECO:0000256" key="4">
    <source>
        <dbReference type="SAM" id="MobiDB-lite"/>
    </source>
</evidence>
<dbReference type="PANTHER" id="PTHR30580:SF0">
    <property type="entry name" value="PRIMOSOMAL PROTEIN N"/>
    <property type="match status" value="1"/>
</dbReference>
<dbReference type="Gene3D" id="3.40.1440.60">
    <property type="entry name" value="PriA, 3(prime) DNA-binding domain"/>
    <property type="match status" value="1"/>
</dbReference>
<reference evidence="6 7" key="1">
    <citation type="submission" date="2019-09" db="EMBL/GenBank/DDBJ databases">
        <title>Phylogenetic characterization of a novel taxon of the genus Bifidobacterium: Bifidobacterium choloepi sp. nov.</title>
        <authorList>
            <person name="Modesto M."/>
            <person name="Satti M."/>
        </authorList>
    </citation>
    <scope>NUCLEOTIDE SEQUENCE [LARGE SCALE GENOMIC DNA]</scope>
    <source>
        <strain evidence="6 7">BRDM6</strain>
    </source>
</reference>
<dbReference type="RefSeq" id="WP_163226967.1">
    <property type="nucleotide sequence ID" value="NZ_VYSG01000001.1"/>
</dbReference>
<dbReference type="InterPro" id="IPR027417">
    <property type="entry name" value="P-loop_NTPase"/>
</dbReference>
<dbReference type="Pfam" id="PF17764">
    <property type="entry name" value="PriA_3primeBD"/>
    <property type="match status" value="1"/>
</dbReference>
<accession>A0A6I5MZW6</accession>
<dbReference type="GO" id="GO:0005524">
    <property type="term" value="F:ATP binding"/>
    <property type="evidence" value="ECO:0007669"/>
    <property type="project" value="UniProtKB-KW"/>
</dbReference>
<dbReference type="GO" id="GO:0006302">
    <property type="term" value="P:double-strand break repair"/>
    <property type="evidence" value="ECO:0007669"/>
    <property type="project" value="TreeGrafter"/>
</dbReference>
<name>A0A6I5MZW6_9BIFI</name>
<dbReference type="EMBL" id="VYSG01000001">
    <property type="protein sequence ID" value="NEG69395.1"/>
    <property type="molecule type" value="Genomic_DNA"/>
</dbReference>
<dbReference type="InterPro" id="IPR042115">
    <property type="entry name" value="PriA_3primeBD_sf"/>
</dbReference>
<feature type="region of interest" description="Disordered" evidence="4">
    <location>
        <begin position="1"/>
        <end position="36"/>
    </location>
</feature>
<keyword evidence="7" id="KW-1185">Reference proteome</keyword>
<protein>
    <submittedName>
        <fullName evidence="6">Primosomal protein N</fullName>
    </submittedName>
</protein>
<dbReference type="AlphaFoldDB" id="A0A6I5MZW6"/>
<evidence type="ECO:0000256" key="2">
    <source>
        <dbReference type="ARBA" id="ARBA00022840"/>
    </source>
</evidence>
<dbReference type="GO" id="GO:0006310">
    <property type="term" value="P:DNA recombination"/>
    <property type="evidence" value="ECO:0007669"/>
    <property type="project" value="TreeGrafter"/>
</dbReference>
<dbReference type="InterPro" id="IPR041222">
    <property type="entry name" value="PriA_3primeBD"/>
</dbReference>
<evidence type="ECO:0000256" key="3">
    <source>
        <dbReference type="ARBA" id="ARBA00023125"/>
    </source>
</evidence>
<dbReference type="GO" id="GO:0043138">
    <property type="term" value="F:3'-5' DNA helicase activity"/>
    <property type="evidence" value="ECO:0007669"/>
    <property type="project" value="TreeGrafter"/>
</dbReference>
<keyword evidence="2" id="KW-0067">ATP-binding</keyword>
<evidence type="ECO:0000259" key="5">
    <source>
        <dbReference type="Pfam" id="PF17764"/>
    </source>
</evidence>
<dbReference type="Proteomes" id="UP000469292">
    <property type="component" value="Unassembled WGS sequence"/>
</dbReference>
<evidence type="ECO:0000313" key="7">
    <source>
        <dbReference type="Proteomes" id="UP000469292"/>
    </source>
</evidence>
<dbReference type="GO" id="GO:0003677">
    <property type="term" value="F:DNA binding"/>
    <property type="evidence" value="ECO:0007669"/>
    <property type="project" value="UniProtKB-KW"/>
</dbReference>
<evidence type="ECO:0000313" key="6">
    <source>
        <dbReference type="EMBL" id="NEG69395.1"/>
    </source>
</evidence>
<keyword evidence="1" id="KW-0547">Nucleotide-binding</keyword>
<dbReference type="PANTHER" id="PTHR30580">
    <property type="entry name" value="PRIMOSOMAL PROTEIN N"/>
    <property type="match status" value="1"/>
</dbReference>
<feature type="region of interest" description="Disordered" evidence="4">
    <location>
        <begin position="656"/>
        <end position="677"/>
    </location>
</feature>
<gene>
    <name evidence="6" type="ORF">F6S87_01885</name>
</gene>
<dbReference type="Gene3D" id="3.40.50.300">
    <property type="entry name" value="P-loop containing nucleotide triphosphate hydrolases"/>
    <property type="match status" value="1"/>
</dbReference>
<sequence>MNDAEQLALPGLKPRKSRRKTAEQRRAEQQPAADNPVARVALDVQATHLGQLFDYYVTDGQAAGAQPGTLVRVRFGGQRVNGIVWERSSRPEANPDAIRFIERVVSPEILVSESMRRDITAIADAYGGTRANILRLAVPPRVAWVEDAQRAVEGMTANREDRFRVMATLANGEMEALADDIDGFENFRYAMDHDRFQAFVMDSMPGVGRADHDLATLVASALAAGRQAVVVLPGMRQTWDLAHALNQYGLRTFAPDTAPGAPDGDGSDGPDGANRPGYFGDVAILSGSMPPAERYRAYLAVSSGQVRCAIGPRAAMYAPVEGRALFVVVDDNVYQHADGMMPYASARGVMRLRARLHDGLFVAYGAARSALSQWETDPAHVDMTAVTGPSTSLHPKPAAIRRRLAHVRWLNREELGRLADPSIGARIPHTAVRVLTRALQSGPVLLSIPQDGVTESLSCAQCLLQARCLKCTGPLVRPTATGGATSAARQGSGDGTIPAADAGLSSGVAAPRCAWCGAPAANWHCRACGGERLRVVRVGAAGTVAELRGLFRNVPMVVSSPHQDGGVVEWIADTPVIVVATPGAEPRVRAGGGNTGGDGQGSYRAVAILDAWNSLYARGIDARQEALANWMHVVALCAPHSDDGAATTVGMEAFGGPRSAEGQARAGRTGAAGTGGRGVGQGGTALLIGETDPVIAQSLMLWDCRMLAGAECDERDEAALPPSLAAAAVWGRRDAVRQCLLNIGVTGDGDWAVLDHDGLDLPAVLGPVPIAPDRTIDARQLEDMGDRIKAIVRVPYARRDELAIRLRDEVSRHVALREHGELRFQMDPKDLM</sequence>
<evidence type="ECO:0000256" key="1">
    <source>
        <dbReference type="ARBA" id="ARBA00022741"/>
    </source>
</evidence>
<organism evidence="6 7">
    <name type="scientific">Bifidobacterium choloepi</name>
    <dbReference type="NCBI Taxonomy" id="2614131"/>
    <lineage>
        <taxon>Bacteria</taxon>
        <taxon>Bacillati</taxon>
        <taxon>Actinomycetota</taxon>
        <taxon>Actinomycetes</taxon>
        <taxon>Bifidobacteriales</taxon>
        <taxon>Bifidobacteriaceae</taxon>
        <taxon>Bifidobacterium</taxon>
    </lineage>
</organism>
<proteinExistence type="predicted"/>
<keyword evidence="3" id="KW-0238">DNA-binding</keyword>
<comment type="caution">
    <text evidence="6">The sequence shown here is derived from an EMBL/GenBank/DDBJ whole genome shotgun (WGS) entry which is preliminary data.</text>
</comment>
<feature type="domain" description="Primosomal protein N' 3' DNA-binding" evidence="5">
    <location>
        <begin position="39"/>
        <end position="139"/>
    </location>
</feature>